<reference evidence="2 3" key="1">
    <citation type="journal article" date="2013" name="Antonie Van Leeuwenhoek">
        <title>Sphingomonas ginsenosidivorax sp. nov., with the ability to transform ginsenosides.</title>
        <authorList>
            <person name="Jin X.F."/>
            <person name="Kim J.K."/>
            <person name="Liu Q.M."/>
            <person name="Kang M.S."/>
            <person name="He D."/>
            <person name="Jin F.X."/>
            <person name="Kim S.C."/>
            <person name="Im W.T."/>
        </authorList>
    </citation>
    <scope>NUCLEOTIDE SEQUENCE [LARGE SCALE GENOMIC DNA]</scope>
    <source>
        <strain evidence="2 3">KHI67</strain>
    </source>
</reference>
<organism evidence="2 3">
    <name type="scientific">Sphingomonas ginsenosidivorax</name>
    <dbReference type="NCBI Taxonomy" id="862135"/>
    <lineage>
        <taxon>Bacteria</taxon>
        <taxon>Pseudomonadati</taxon>
        <taxon>Pseudomonadota</taxon>
        <taxon>Alphaproteobacteria</taxon>
        <taxon>Sphingomonadales</taxon>
        <taxon>Sphingomonadaceae</taxon>
        <taxon>Sphingomonas</taxon>
    </lineage>
</organism>
<dbReference type="InterPro" id="IPR015919">
    <property type="entry name" value="Cadherin-like_sf"/>
</dbReference>
<dbReference type="RefSeq" id="WP_147078864.1">
    <property type="nucleotide sequence ID" value="NZ_VOQR01000001.1"/>
</dbReference>
<evidence type="ECO:0008006" key="4">
    <source>
        <dbReference type="Google" id="ProtNLM"/>
    </source>
</evidence>
<dbReference type="EMBL" id="VOQR01000001">
    <property type="protein sequence ID" value="TXC69530.1"/>
    <property type="molecule type" value="Genomic_DNA"/>
</dbReference>
<protein>
    <recommendedName>
        <fullName evidence="4">Dystroglycan-type cadherin-like domain-containing protein</fullName>
    </recommendedName>
</protein>
<evidence type="ECO:0000256" key="1">
    <source>
        <dbReference type="SAM" id="MobiDB-lite"/>
    </source>
</evidence>
<feature type="region of interest" description="Disordered" evidence="1">
    <location>
        <begin position="86"/>
        <end position="114"/>
    </location>
</feature>
<dbReference type="SUPFAM" id="SSF49313">
    <property type="entry name" value="Cadherin-like"/>
    <property type="match status" value="1"/>
</dbReference>
<comment type="caution">
    <text evidence="2">The sequence shown here is derived from an EMBL/GenBank/DDBJ whole genome shotgun (WGS) entry which is preliminary data.</text>
</comment>
<dbReference type="Pfam" id="PF05345">
    <property type="entry name" value="He_PIG"/>
    <property type="match status" value="1"/>
</dbReference>
<name>A0A5C6UAB7_9SPHN</name>
<sequence>MTLPAATVGVAYGETVHGKRGQRPIFLRHHVGRPARLALSGAGALSGTPTAGGSFGITITATDAGGFTGVRDYTLTVAAPTVTLTPETLPAARRGPRTARRSPRPAARRPTPMR</sequence>
<accession>A0A5C6UAB7</accession>
<evidence type="ECO:0000313" key="2">
    <source>
        <dbReference type="EMBL" id="TXC69530.1"/>
    </source>
</evidence>
<dbReference type="GO" id="GO:0005509">
    <property type="term" value="F:calcium ion binding"/>
    <property type="evidence" value="ECO:0007669"/>
    <property type="project" value="InterPro"/>
</dbReference>
<dbReference type="InterPro" id="IPR013783">
    <property type="entry name" value="Ig-like_fold"/>
</dbReference>
<evidence type="ECO:0000313" key="3">
    <source>
        <dbReference type="Proteomes" id="UP000321250"/>
    </source>
</evidence>
<dbReference type="Gene3D" id="2.60.40.10">
    <property type="entry name" value="Immunoglobulins"/>
    <property type="match status" value="1"/>
</dbReference>
<dbReference type="GO" id="GO:0016020">
    <property type="term" value="C:membrane"/>
    <property type="evidence" value="ECO:0007669"/>
    <property type="project" value="InterPro"/>
</dbReference>
<proteinExistence type="predicted"/>
<gene>
    <name evidence="2" type="ORF">FSB78_00010</name>
</gene>
<dbReference type="AlphaFoldDB" id="A0A5C6UAB7"/>
<feature type="compositionally biased region" description="Basic residues" evidence="1">
    <location>
        <begin position="94"/>
        <end position="107"/>
    </location>
</feature>
<dbReference type="Proteomes" id="UP000321250">
    <property type="component" value="Unassembled WGS sequence"/>
</dbReference>
<keyword evidence="3" id="KW-1185">Reference proteome</keyword>